<dbReference type="Pfam" id="PF19433">
    <property type="entry name" value="NDNF_C"/>
    <property type="match status" value="1"/>
</dbReference>
<evidence type="ECO:0000256" key="2">
    <source>
        <dbReference type="ARBA" id="ARBA00022525"/>
    </source>
</evidence>
<dbReference type="InterPro" id="IPR019326">
    <property type="entry name" value="NDNF"/>
</dbReference>
<keyword evidence="9" id="KW-1185">Reference proteome</keyword>
<gene>
    <name evidence="8" type="ORF">X975_23096</name>
</gene>
<dbReference type="InterPro" id="IPR036116">
    <property type="entry name" value="FN3_sf"/>
</dbReference>
<dbReference type="OMA" id="WMETRNA"/>
<dbReference type="OrthoDB" id="9872501at2759"/>
<evidence type="ECO:0000259" key="7">
    <source>
        <dbReference type="SMART" id="SM00060"/>
    </source>
</evidence>
<dbReference type="InterPro" id="IPR055271">
    <property type="entry name" value="NDNF_Fn(III)_1"/>
</dbReference>
<reference evidence="8 9" key="1">
    <citation type="submission" date="2013-11" db="EMBL/GenBank/DDBJ databases">
        <title>Genome sequencing of Stegodyphus mimosarum.</title>
        <authorList>
            <person name="Bechsgaard J."/>
        </authorList>
    </citation>
    <scope>NUCLEOTIDE SEQUENCE [LARGE SCALE GENOMIC DNA]</scope>
</reference>
<keyword evidence="2" id="KW-0964">Secreted</keyword>
<proteinExistence type="predicted"/>
<dbReference type="SMART" id="SM00060">
    <property type="entry name" value="FN3"/>
    <property type="match status" value="2"/>
</dbReference>
<feature type="domain" description="Fibronectin type-III" evidence="7">
    <location>
        <begin position="282"/>
        <end position="393"/>
    </location>
</feature>
<evidence type="ECO:0000256" key="1">
    <source>
        <dbReference type="ARBA" id="ARBA00004613"/>
    </source>
</evidence>
<dbReference type="GO" id="GO:0005576">
    <property type="term" value="C:extracellular region"/>
    <property type="evidence" value="ECO:0007669"/>
    <property type="project" value="UniProtKB-SubCell"/>
</dbReference>
<keyword evidence="3" id="KW-0732">Signal</keyword>
<evidence type="ECO:0000313" key="8">
    <source>
        <dbReference type="EMBL" id="KFM59513.1"/>
    </source>
</evidence>
<dbReference type="InterPro" id="IPR003961">
    <property type="entry name" value="FN3_dom"/>
</dbReference>
<evidence type="ECO:0000313" key="9">
    <source>
        <dbReference type="Proteomes" id="UP000054359"/>
    </source>
</evidence>
<dbReference type="Pfam" id="PF10179">
    <property type="entry name" value="NDNF"/>
    <property type="match status" value="1"/>
</dbReference>
<comment type="subcellular location">
    <subcellularLocation>
        <location evidence="1">Secreted</location>
    </subcellularLocation>
</comment>
<keyword evidence="5" id="KW-0325">Glycoprotein</keyword>
<evidence type="ECO:0000256" key="5">
    <source>
        <dbReference type="ARBA" id="ARBA00023180"/>
    </source>
</evidence>
<accession>A0A087T324</accession>
<dbReference type="EMBL" id="KK113170">
    <property type="protein sequence ID" value="KFM59513.1"/>
    <property type="molecule type" value="Genomic_DNA"/>
</dbReference>
<protein>
    <recommendedName>
        <fullName evidence="6">Protein NDNF</fullName>
    </recommendedName>
</protein>
<sequence>MRADGETRARILVTTRPPSQMSYHPPVPPESNVHIIKIKRNRVLVSWKASQSGRPVEYCVTANTRGNYNSLCSAESDLYGSTPFQPPMSPGYHRSHALISSNPHPLYPKHGAKLTCVGRKTWHQFKGLQRGKTYCLDVFVIDKETNASSAYIGVSAAVKNVISPTSRLKDNSLVTFNLDETNGYAVNTKYSPGRTPGPILLFIQSCTGPGPVILDISRNTVPKEEILSTNVMDVKTLEIPRLMAAPLNSTSNLYLFSIRSSVKHPRKVRVWISGKKHAFPFPVLPEDKSVSVFDTLTTCDSITIGWKISSDERVKYCIYRQSPHNELMRRTLAEPQNFCEPPVDGSTRRHTVLCRRYHRFSKRRFNNVIMQRVRGLHPGTTYLFEVQVTKVKGKMLPYEQVWANTLDTCSRSRNKR</sequence>
<organism evidence="8 9">
    <name type="scientific">Stegodyphus mimosarum</name>
    <name type="common">African social velvet spider</name>
    <dbReference type="NCBI Taxonomy" id="407821"/>
    <lineage>
        <taxon>Eukaryota</taxon>
        <taxon>Metazoa</taxon>
        <taxon>Ecdysozoa</taxon>
        <taxon>Arthropoda</taxon>
        <taxon>Chelicerata</taxon>
        <taxon>Arachnida</taxon>
        <taxon>Araneae</taxon>
        <taxon>Araneomorphae</taxon>
        <taxon>Entelegynae</taxon>
        <taxon>Eresoidea</taxon>
        <taxon>Eresidae</taxon>
        <taxon>Stegodyphus</taxon>
    </lineage>
</organism>
<dbReference type="AlphaFoldDB" id="A0A087T324"/>
<dbReference type="SUPFAM" id="SSF49265">
    <property type="entry name" value="Fibronectin type III"/>
    <property type="match status" value="1"/>
</dbReference>
<dbReference type="Proteomes" id="UP000054359">
    <property type="component" value="Unassembled WGS sequence"/>
</dbReference>
<dbReference type="PANTHER" id="PTHR14619:SF3">
    <property type="entry name" value="PROTEIN NDNF"/>
    <property type="match status" value="1"/>
</dbReference>
<keyword evidence="4" id="KW-0677">Repeat</keyword>
<name>A0A087T324_STEMI</name>
<evidence type="ECO:0000256" key="4">
    <source>
        <dbReference type="ARBA" id="ARBA00022737"/>
    </source>
</evidence>
<evidence type="ECO:0000256" key="3">
    <source>
        <dbReference type="ARBA" id="ARBA00022729"/>
    </source>
</evidence>
<evidence type="ECO:0000256" key="6">
    <source>
        <dbReference type="ARBA" id="ARBA00024096"/>
    </source>
</evidence>
<feature type="non-terminal residue" evidence="8">
    <location>
        <position position="416"/>
    </location>
</feature>
<feature type="domain" description="Fibronectin type-III" evidence="7">
    <location>
        <begin position="26"/>
        <end position="148"/>
    </location>
</feature>
<dbReference type="InterPro" id="IPR045805">
    <property type="entry name" value="NDNF_C"/>
</dbReference>
<dbReference type="PANTHER" id="PTHR14619">
    <property type="entry name" value="NEURON-DERIVED NEUROTROPHIC FACTOR"/>
    <property type="match status" value="1"/>
</dbReference>